<proteinExistence type="predicted"/>
<evidence type="ECO:0000313" key="1">
    <source>
        <dbReference type="EMBL" id="EGO24978.1"/>
    </source>
</evidence>
<organism>
    <name type="scientific">Serpula lacrymans var. lacrymans (strain S7.9)</name>
    <name type="common">Dry rot fungus</name>
    <dbReference type="NCBI Taxonomy" id="578457"/>
    <lineage>
        <taxon>Eukaryota</taxon>
        <taxon>Fungi</taxon>
        <taxon>Dikarya</taxon>
        <taxon>Basidiomycota</taxon>
        <taxon>Agaricomycotina</taxon>
        <taxon>Agaricomycetes</taxon>
        <taxon>Agaricomycetidae</taxon>
        <taxon>Boletales</taxon>
        <taxon>Coniophorineae</taxon>
        <taxon>Serpulaceae</taxon>
        <taxon>Serpula</taxon>
    </lineage>
</organism>
<sequence length="57" mass="6251">MFLTSYERKVLDDGGLISSRFGYEVSRGHRLPQAVAPSITAAKHATVFRGENEDGVL</sequence>
<dbReference type="EMBL" id="GL945434">
    <property type="protein sequence ID" value="EGO24978.1"/>
    <property type="molecule type" value="Genomic_DNA"/>
</dbReference>
<protein>
    <submittedName>
        <fullName evidence="1">Uncharacterized protein</fullName>
    </submittedName>
</protein>
<accession>F8NW99</accession>
<dbReference type="Proteomes" id="UP000008064">
    <property type="component" value="Unassembled WGS sequence"/>
</dbReference>
<reference evidence="1" key="1">
    <citation type="submission" date="2011-04" db="EMBL/GenBank/DDBJ databases">
        <title>Evolution of plant cell wall degrading machinery underlies the functional diversity of forest fungi.</title>
        <authorList>
            <consortium name="US DOE Joint Genome Institute (JGI-PGF)"/>
            <person name="Eastwood D.C."/>
            <person name="Floudas D."/>
            <person name="Binder M."/>
            <person name="Majcherczyk A."/>
            <person name="Schneider P."/>
            <person name="Aerts A."/>
            <person name="Asiegbu F.O."/>
            <person name="Baker S.E."/>
            <person name="Barry K."/>
            <person name="Bendiksby M."/>
            <person name="Blumentritt M."/>
            <person name="Coutinho P.M."/>
            <person name="Cullen D."/>
            <person name="Cullen D."/>
            <person name="Gathman A."/>
            <person name="Goodell B."/>
            <person name="Henrissat B."/>
            <person name="Ihrmark K."/>
            <person name="Kauserud H."/>
            <person name="Kohler A."/>
            <person name="LaButti K."/>
            <person name="Lapidus A."/>
            <person name="Lavin J.L."/>
            <person name="Lee Y.-H."/>
            <person name="Lindquist E."/>
            <person name="Lilly W."/>
            <person name="Lucas S."/>
            <person name="Morin E."/>
            <person name="Murat C."/>
            <person name="Oguiza J.A."/>
            <person name="Park J."/>
            <person name="Pisabarro A.G."/>
            <person name="Riley R."/>
            <person name="Rosling A."/>
            <person name="Salamov A."/>
            <person name="Schmidt O."/>
            <person name="Schmutz J."/>
            <person name="Skrede I."/>
            <person name="Stenlid J."/>
            <person name="Wiebenga A."/>
            <person name="Xie X."/>
            <person name="Kues U."/>
            <person name="Hibbett D.S."/>
            <person name="Hoffmeister D."/>
            <person name="Hogberg N."/>
            <person name="Martin F."/>
            <person name="Grigoriev I.V."/>
            <person name="Watkinson S.C."/>
        </authorList>
    </citation>
    <scope>NUCLEOTIDE SEQUENCE</scope>
    <source>
        <strain evidence="1">S7.9</strain>
    </source>
</reference>
<dbReference type="RefSeq" id="XP_007318997.1">
    <property type="nucleotide sequence ID" value="XM_007318935.1"/>
</dbReference>
<gene>
    <name evidence="1" type="ORF">SERLADRAFT_469009</name>
</gene>
<dbReference type="AlphaFoldDB" id="F8NW99"/>
<dbReference type="KEGG" id="sla:SERLADRAFT_469009"/>
<name>F8NW99_SERL9</name>
<dbReference type="HOGENOM" id="CLU_2997892_0_0_1"/>
<dbReference type="GeneID" id="18819515"/>